<dbReference type="EMBL" id="QGNW01000067">
    <property type="protein sequence ID" value="RVX03090.1"/>
    <property type="molecule type" value="Genomic_DNA"/>
</dbReference>
<proteinExistence type="inferred from homology"/>
<comment type="caution">
    <text evidence="5">The sequence shown here is derived from an EMBL/GenBank/DDBJ whole genome shotgun (WGS) entry which is preliminary data.</text>
</comment>
<comment type="similarity">
    <text evidence="1 3">Belongs to the sulfotransferase 1 family.</text>
</comment>
<dbReference type="PANTHER" id="PTHR11783">
    <property type="entry name" value="SULFOTRANSFERASE SULT"/>
    <property type="match status" value="1"/>
</dbReference>
<reference evidence="5 6" key="1">
    <citation type="journal article" date="2018" name="PLoS Genet.">
        <title>Population sequencing reveals clonal diversity and ancestral inbreeding in the grapevine cultivar Chardonnay.</title>
        <authorList>
            <person name="Roach M.J."/>
            <person name="Johnson D.L."/>
            <person name="Bohlmann J."/>
            <person name="van Vuuren H.J."/>
            <person name="Jones S.J."/>
            <person name="Pretorius I.S."/>
            <person name="Schmidt S.A."/>
            <person name="Borneman A.R."/>
        </authorList>
    </citation>
    <scope>NUCLEOTIDE SEQUENCE [LARGE SCALE GENOMIC DNA]</scope>
    <source>
        <strain evidence="6">cv. Chardonnay</strain>
        <tissue evidence="5">Leaf</tissue>
    </source>
</reference>
<evidence type="ECO:0000256" key="2">
    <source>
        <dbReference type="ARBA" id="ARBA00022679"/>
    </source>
</evidence>
<dbReference type="AlphaFoldDB" id="A0A438J297"/>
<accession>A0A438J297</accession>
<protein>
    <recommendedName>
        <fullName evidence="3">Sulfotransferase</fullName>
        <ecNumber evidence="3">2.8.2.-</ecNumber>
    </recommendedName>
</protein>
<name>A0A438J297_VITVI</name>
<dbReference type="Gene3D" id="3.40.50.300">
    <property type="entry name" value="P-loop containing nucleotide triphosphate hydrolases"/>
    <property type="match status" value="2"/>
</dbReference>
<dbReference type="InterPro" id="IPR027417">
    <property type="entry name" value="P-loop_NTPase"/>
</dbReference>
<evidence type="ECO:0000313" key="5">
    <source>
        <dbReference type="EMBL" id="RVX03090.1"/>
    </source>
</evidence>
<dbReference type="InterPro" id="IPR000863">
    <property type="entry name" value="Sulfotransferase_dom"/>
</dbReference>
<dbReference type="Pfam" id="PF00685">
    <property type="entry name" value="Sulfotransfer_1"/>
    <property type="match status" value="2"/>
</dbReference>
<organism evidence="5 6">
    <name type="scientific">Vitis vinifera</name>
    <name type="common">Grape</name>
    <dbReference type="NCBI Taxonomy" id="29760"/>
    <lineage>
        <taxon>Eukaryota</taxon>
        <taxon>Viridiplantae</taxon>
        <taxon>Streptophyta</taxon>
        <taxon>Embryophyta</taxon>
        <taxon>Tracheophyta</taxon>
        <taxon>Spermatophyta</taxon>
        <taxon>Magnoliopsida</taxon>
        <taxon>eudicotyledons</taxon>
        <taxon>Gunneridae</taxon>
        <taxon>Pentapetalae</taxon>
        <taxon>rosids</taxon>
        <taxon>Vitales</taxon>
        <taxon>Vitaceae</taxon>
        <taxon>Viteae</taxon>
        <taxon>Vitis</taxon>
    </lineage>
</organism>
<feature type="domain" description="Sulfotransferase" evidence="4">
    <location>
        <begin position="225"/>
        <end position="348"/>
    </location>
</feature>
<evidence type="ECO:0000313" key="6">
    <source>
        <dbReference type="Proteomes" id="UP000288805"/>
    </source>
</evidence>
<dbReference type="GO" id="GO:0008146">
    <property type="term" value="F:sulfotransferase activity"/>
    <property type="evidence" value="ECO:0007669"/>
    <property type="project" value="InterPro"/>
</dbReference>
<dbReference type="SUPFAM" id="SSF52540">
    <property type="entry name" value="P-loop containing nucleoside triphosphate hydrolases"/>
    <property type="match status" value="1"/>
</dbReference>
<dbReference type="EC" id="2.8.2.-" evidence="3"/>
<dbReference type="OrthoDB" id="205623at2759"/>
<gene>
    <name evidence="5" type="primary">SOT6_0</name>
    <name evidence="5" type="ORF">CK203_016690</name>
</gene>
<evidence type="ECO:0000259" key="4">
    <source>
        <dbReference type="Pfam" id="PF00685"/>
    </source>
</evidence>
<keyword evidence="2 3" id="KW-0808">Transferase</keyword>
<feature type="domain" description="Sulfotransferase" evidence="4">
    <location>
        <begin position="14"/>
        <end position="106"/>
    </location>
</feature>
<sequence>MAQSPHFSIINHNSSSSYPLLTHNPHELIPLLELESFGEDPKNNIQDIPSPRILSTHLNLLNLPDSVLSSGCRVLYIARNPMDTLVSYWHFFNKPLGFSVLWTWFMRSSAVGLVVASRIRWSTLLLYGWTRCPDAPSDGFVSHGEREIYKSVGLLLGIKRLPGDPFLLRAKVLVGALSPYERPSETMVGDEMWVMAACCDCVPFGCLRSACVVCSSLDKAWLSLRTVPGGSYFDHVLEYRKEKEKESLLFLTYEELKEDPEKHVKRLAEFLGCSLASSEIKEIVKKSSYQRLRNLDVNQNGSEKVHWSGIGFGSFFRQGVVGDWKNHLSPEMVQRLDQIASQKFEGSGLELESIVRSS</sequence>
<evidence type="ECO:0000256" key="3">
    <source>
        <dbReference type="RuleBase" id="RU361155"/>
    </source>
</evidence>
<evidence type="ECO:0000256" key="1">
    <source>
        <dbReference type="ARBA" id="ARBA00005771"/>
    </source>
</evidence>
<dbReference type="Proteomes" id="UP000288805">
    <property type="component" value="Unassembled WGS sequence"/>
</dbReference>